<dbReference type="Pfam" id="PF00106">
    <property type="entry name" value="adh_short"/>
    <property type="match status" value="1"/>
</dbReference>
<comment type="caution">
    <text evidence="1">The sequence shown here is derived from an EMBL/GenBank/DDBJ whole genome shotgun (WGS) entry which is preliminary data.</text>
</comment>
<keyword evidence="2" id="KW-1185">Reference proteome</keyword>
<reference evidence="1 2" key="1">
    <citation type="submission" date="2019-11" db="EMBL/GenBank/DDBJ databases">
        <title>Eggerthellaceae novel genus isolated from the rectal contents of marmort.</title>
        <authorList>
            <person name="Zhang G."/>
        </authorList>
    </citation>
    <scope>NUCLEOTIDE SEQUENCE [LARGE SCALE GENOMIC DNA]</scope>
    <source>
        <strain evidence="2">zg-886</strain>
    </source>
</reference>
<dbReference type="PRINTS" id="PR00081">
    <property type="entry name" value="GDHRDH"/>
</dbReference>
<dbReference type="InterPro" id="IPR002347">
    <property type="entry name" value="SDR_fam"/>
</dbReference>
<protein>
    <submittedName>
        <fullName evidence="1">SDR family NAD(P)-dependent oxidoreductase</fullName>
    </submittedName>
</protein>
<accession>A0ABX0IK72</accession>
<dbReference type="PANTHER" id="PTHR43431:SF1">
    <property type="entry name" value="OS08G0476300 PROTEIN"/>
    <property type="match status" value="1"/>
</dbReference>
<dbReference type="EMBL" id="WPCR01000019">
    <property type="protein sequence ID" value="NHM14990.1"/>
    <property type="molecule type" value="Genomic_DNA"/>
</dbReference>
<organism evidence="1 2">
    <name type="scientific">Xiamenia xianingshaonis</name>
    <dbReference type="NCBI Taxonomy" id="2682776"/>
    <lineage>
        <taxon>Bacteria</taxon>
        <taxon>Bacillati</taxon>
        <taxon>Actinomycetota</taxon>
        <taxon>Coriobacteriia</taxon>
        <taxon>Eggerthellales</taxon>
        <taxon>Eggerthellaceae</taxon>
        <taxon>Xiamenia</taxon>
    </lineage>
</organism>
<sequence length="214" mass="23069">MAQSIVVIGAGPGLGNAVARKFGREAYEVALVSRSQEKLNGYKKEFEELGIPVSTYAADVTDVPSFDKVIDQIQSDLGDPDVVVYNVGITSVDEKPLTAEDVARHFAADVIGAYETIQKFATDGLGAKNGSIILTGGMLAESPYPGYVALGMDKAALRNLALEKHQELADKGIYVGTVMVCGTIGSNDHFDPDNIAESFWKLNQDRDTFEVKYE</sequence>
<dbReference type="InterPro" id="IPR036291">
    <property type="entry name" value="NAD(P)-bd_dom_sf"/>
</dbReference>
<dbReference type="SUPFAM" id="SSF51735">
    <property type="entry name" value="NAD(P)-binding Rossmann-fold domains"/>
    <property type="match status" value="1"/>
</dbReference>
<dbReference type="RefSeq" id="WP_166340503.1">
    <property type="nucleotide sequence ID" value="NZ_WPCR01000019.1"/>
</dbReference>
<name>A0ABX0IK72_9ACTN</name>
<gene>
    <name evidence="1" type="ORF">GMI68_09535</name>
</gene>
<evidence type="ECO:0000313" key="2">
    <source>
        <dbReference type="Proteomes" id="UP000636394"/>
    </source>
</evidence>
<proteinExistence type="predicted"/>
<evidence type="ECO:0000313" key="1">
    <source>
        <dbReference type="EMBL" id="NHM14990.1"/>
    </source>
</evidence>
<dbReference type="Gene3D" id="3.40.50.720">
    <property type="entry name" value="NAD(P)-binding Rossmann-like Domain"/>
    <property type="match status" value="1"/>
</dbReference>
<dbReference type="Proteomes" id="UP000636394">
    <property type="component" value="Unassembled WGS sequence"/>
</dbReference>
<dbReference type="PANTHER" id="PTHR43431">
    <property type="entry name" value="OXIDOREDUCTASE, SHORT CHAIN DEHYDROGENASE/REDUCTASE FAMILY (AFU_ORTHOLOGUE AFUA_5G14000)"/>
    <property type="match status" value="1"/>
</dbReference>